<dbReference type="PATRIC" id="fig|33014.5.peg.2612"/>
<evidence type="ECO:0000256" key="1">
    <source>
        <dbReference type="SAM" id="Phobius"/>
    </source>
</evidence>
<dbReference type="KEGG" id="cmh:VO01_12680"/>
<sequence>MASETAPSEGRAERVLAYMLAGILLVAVLSILAILLAPLIAVDASQYSTPLWQVILLLPAVGIPIAALLFIAILIISVRRRRRMDGTSR</sequence>
<evidence type="ECO:0000313" key="4">
    <source>
        <dbReference type="Proteomes" id="UP000032604"/>
    </source>
</evidence>
<dbReference type="Proteomes" id="UP000032604">
    <property type="component" value="Chromosome"/>
</dbReference>
<organism evidence="2 4">
    <name type="scientific">Clavibacter michiganensis subsp. insidiosus</name>
    <dbReference type="NCBI Taxonomy" id="33014"/>
    <lineage>
        <taxon>Bacteria</taxon>
        <taxon>Bacillati</taxon>
        <taxon>Actinomycetota</taxon>
        <taxon>Actinomycetes</taxon>
        <taxon>Micrococcales</taxon>
        <taxon>Microbacteriaceae</taxon>
        <taxon>Clavibacter</taxon>
    </lineage>
</organism>
<evidence type="ECO:0000313" key="3">
    <source>
        <dbReference type="EMBL" id="RIJ00897.1"/>
    </source>
</evidence>
<feature type="transmembrane region" description="Helical" evidence="1">
    <location>
        <begin position="52"/>
        <end position="76"/>
    </location>
</feature>
<name>A0A0D5CKM9_9MICO</name>
<keyword evidence="1" id="KW-0812">Transmembrane</keyword>
<dbReference type="EMBL" id="QWEA01001381">
    <property type="protein sequence ID" value="RIJ00897.1"/>
    <property type="molecule type" value="Genomic_DNA"/>
</dbReference>
<protein>
    <submittedName>
        <fullName evidence="2">Membrane protein</fullName>
    </submittedName>
</protein>
<accession>A0A0D5CKM9</accession>
<evidence type="ECO:0000313" key="2">
    <source>
        <dbReference type="EMBL" id="AJW79864.1"/>
    </source>
</evidence>
<keyword evidence="1" id="KW-1133">Transmembrane helix</keyword>
<gene>
    <name evidence="3" type="ORF">DZF93_18680</name>
    <name evidence="2" type="ORF">VO01_12680</name>
</gene>
<dbReference type="RefSeq" id="WP_045529437.1">
    <property type="nucleotide sequence ID" value="NZ_CP011043.1"/>
</dbReference>
<keyword evidence="1" id="KW-0472">Membrane</keyword>
<proteinExistence type="predicted"/>
<dbReference type="AlphaFoldDB" id="A0A0D5CKM9"/>
<reference evidence="2 4" key="1">
    <citation type="journal article" date="2015" name="Genome Announc.">
        <title>Complete Genome Sequence of Clavibacter michiganensis subsp. insidiosus R1-1 Using PacBio Single-Molecule Real-Time Technology.</title>
        <authorList>
            <person name="Lu Y."/>
            <person name="Samac D.A."/>
            <person name="Glazebrook J."/>
            <person name="Ishimaru C.A."/>
        </authorList>
    </citation>
    <scope>NUCLEOTIDE SEQUENCE [LARGE SCALE GENOMIC DNA]</scope>
    <source>
        <strain evidence="2 4">R1-1</strain>
    </source>
</reference>
<evidence type="ECO:0000313" key="5">
    <source>
        <dbReference type="Proteomes" id="UP000266634"/>
    </source>
</evidence>
<dbReference type="EMBL" id="CP011043">
    <property type="protein sequence ID" value="AJW79864.1"/>
    <property type="molecule type" value="Genomic_DNA"/>
</dbReference>
<dbReference type="Proteomes" id="UP000266634">
    <property type="component" value="Unassembled WGS sequence"/>
</dbReference>
<dbReference type="HOGENOM" id="CLU_187623_0_0_11"/>
<feature type="transmembrane region" description="Helical" evidence="1">
    <location>
        <begin position="15"/>
        <end position="40"/>
    </location>
</feature>
<reference evidence="3 5" key="2">
    <citation type="submission" date="2018-08" db="EMBL/GenBank/DDBJ databases">
        <title>Genome Sequence of Clavibacter michiganensis Subspecies type strains, and the Atypical Peach-Colored Strains Isolated from Tomato.</title>
        <authorList>
            <person name="Osdaghi E."/>
            <person name="Portier P."/>
            <person name="Briand M."/>
            <person name="Jacques M.-A."/>
        </authorList>
    </citation>
    <scope>NUCLEOTIDE SEQUENCE [LARGE SCALE GENOMIC DNA]</scope>
    <source>
        <strain evidence="3 5">CFBP 6488</strain>
    </source>
</reference>